<evidence type="ECO:0000313" key="4">
    <source>
        <dbReference type="EMBL" id="ROV97355.1"/>
    </source>
</evidence>
<feature type="binding site" evidence="2">
    <location>
        <begin position="7"/>
        <end position="14"/>
    </location>
    <ligand>
        <name>substrate</name>
    </ligand>
</feature>
<comment type="caution">
    <text evidence="4">The sequence shown here is derived from an EMBL/GenBank/DDBJ whole genome shotgun (WGS) entry which is preliminary data.</text>
</comment>
<proteinExistence type="predicted"/>
<dbReference type="InterPro" id="IPR029033">
    <property type="entry name" value="His_PPase_superfam"/>
</dbReference>
<dbReference type="CDD" id="cd07067">
    <property type="entry name" value="HP_PGM_like"/>
    <property type="match status" value="1"/>
</dbReference>
<dbReference type="Proteomes" id="UP000283895">
    <property type="component" value="Unassembled WGS sequence"/>
</dbReference>
<accession>A0A423W1X5</accession>
<dbReference type="GO" id="GO:0005829">
    <property type="term" value="C:cytosol"/>
    <property type="evidence" value="ECO:0007669"/>
    <property type="project" value="TreeGrafter"/>
</dbReference>
<feature type="region of interest" description="Disordered" evidence="3">
    <location>
        <begin position="294"/>
        <end position="320"/>
    </location>
</feature>
<keyword evidence="5" id="KW-1185">Reference proteome</keyword>
<name>A0A423W1X5_9PEZI</name>
<reference evidence="4 5" key="1">
    <citation type="submission" date="2015-09" db="EMBL/GenBank/DDBJ databases">
        <title>Host preference determinants of Valsa canker pathogens revealed by comparative genomics.</title>
        <authorList>
            <person name="Yin Z."/>
            <person name="Huang L."/>
        </authorList>
    </citation>
    <scope>NUCLEOTIDE SEQUENCE [LARGE SCALE GENOMIC DNA]</scope>
    <source>
        <strain evidence="4 5">03-1</strain>
    </source>
</reference>
<dbReference type="OrthoDB" id="354304at2759"/>
<dbReference type="AlphaFoldDB" id="A0A423W1X5"/>
<dbReference type="InterPro" id="IPR051695">
    <property type="entry name" value="Phosphoglycerate_Mutase"/>
</dbReference>
<dbReference type="PROSITE" id="PS00175">
    <property type="entry name" value="PG_MUTASE"/>
    <property type="match status" value="1"/>
</dbReference>
<dbReference type="PANTHER" id="PTHR46517:SF1">
    <property type="entry name" value="FRUCTOSE-2,6-BISPHOSPHATASE TIGAR"/>
    <property type="match status" value="1"/>
</dbReference>
<dbReference type="InterPro" id="IPR013078">
    <property type="entry name" value="His_Pase_superF_clade-1"/>
</dbReference>
<dbReference type="GO" id="GO:0045820">
    <property type="term" value="P:negative regulation of glycolytic process"/>
    <property type="evidence" value="ECO:0007669"/>
    <property type="project" value="TreeGrafter"/>
</dbReference>
<dbReference type="SMART" id="SM00855">
    <property type="entry name" value="PGAM"/>
    <property type="match status" value="1"/>
</dbReference>
<dbReference type="GO" id="GO:0004331">
    <property type="term" value="F:fructose-2,6-bisphosphate 2-phosphatase activity"/>
    <property type="evidence" value="ECO:0007669"/>
    <property type="project" value="TreeGrafter"/>
</dbReference>
<dbReference type="SUPFAM" id="SSF53254">
    <property type="entry name" value="Phosphoglycerate mutase-like"/>
    <property type="match status" value="1"/>
</dbReference>
<gene>
    <name evidence="4" type="ORF">VMCG_06933</name>
</gene>
<sequence>MRLFLVRHGESVDNVAGLYAGSRDSPLTNHGVLQARRLGTHLASKFSTIGPVQYIFSSNLQRAAKTAKAIAEAQMGVVGVDDLPAVVQLVELREKDFGSEEGRRFGTRVQSAETSTRPIDWVEPESRDAMKSRIDRFVDAHLVPTLLRGFNSDANHSVVVVAHGIILNVILRCLLARFGPEELTRLSRPGDASGRPESLASWSNTGYLEAHLRLKKTDAAITSAVPKPSVALASRGPSTSIALATTVSDGKVDGSAFAIHMTVQTVNCNHHLSGLKKTRGGIGSAAFDPKQKTMDSLFGRAAKKPRLGNDDDGGSLGPRG</sequence>
<evidence type="ECO:0000256" key="2">
    <source>
        <dbReference type="PIRSR" id="PIRSR613078-2"/>
    </source>
</evidence>
<dbReference type="STRING" id="356882.A0A423W1X5"/>
<evidence type="ECO:0008006" key="6">
    <source>
        <dbReference type="Google" id="ProtNLM"/>
    </source>
</evidence>
<feature type="binding site" evidence="2">
    <location>
        <position position="62"/>
    </location>
    <ligand>
        <name>substrate</name>
    </ligand>
</feature>
<dbReference type="GO" id="GO:0043456">
    <property type="term" value="P:regulation of pentose-phosphate shunt"/>
    <property type="evidence" value="ECO:0007669"/>
    <property type="project" value="TreeGrafter"/>
</dbReference>
<dbReference type="Gene3D" id="3.40.50.1240">
    <property type="entry name" value="Phosphoglycerate mutase-like"/>
    <property type="match status" value="1"/>
</dbReference>
<evidence type="ECO:0000256" key="1">
    <source>
        <dbReference type="ARBA" id="ARBA00022801"/>
    </source>
</evidence>
<dbReference type="PANTHER" id="PTHR46517">
    <property type="entry name" value="FRUCTOSE-2,6-BISPHOSPHATASE TIGAR"/>
    <property type="match status" value="1"/>
</dbReference>
<dbReference type="EMBL" id="LKEA01000029">
    <property type="protein sequence ID" value="ROV97355.1"/>
    <property type="molecule type" value="Genomic_DNA"/>
</dbReference>
<dbReference type="InterPro" id="IPR001345">
    <property type="entry name" value="PG/BPGM_mutase_AS"/>
</dbReference>
<evidence type="ECO:0000256" key="3">
    <source>
        <dbReference type="SAM" id="MobiDB-lite"/>
    </source>
</evidence>
<organism evidence="4 5">
    <name type="scientific">Cytospora schulzeri</name>
    <dbReference type="NCBI Taxonomy" id="448051"/>
    <lineage>
        <taxon>Eukaryota</taxon>
        <taxon>Fungi</taxon>
        <taxon>Dikarya</taxon>
        <taxon>Ascomycota</taxon>
        <taxon>Pezizomycotina</taxon>
        <taxon>Sordariomycetes</taxon>
        <taxon>Sordariomycetidae</taxon>
        <taxon>Diaporthales</taxon>
        <taxon>Cytosporaceae</taxon>
        <taxon>Cytospora</taxon>
    </lineage>
</organism>
<evidence type="ECO:0000313" key="5">
    <source>
        <dbReference type="Proteomes" id="UP000283895"/>
    </source>
</evidence>
<keyword evidence="1" id="KW-0378">Hydrolase</keyword>
<protein>
    <recommendedName>
        <fullName evidence="6">Phosphoglycerate mutase family protein</fullName>
    </recommendedName>
</protein>
<dbReference type="Pfam" id="PF00300">
    <property type="entry name" value="His_Phos_1"/>
    <property type="match status" value="1"/>
</dbReference>